<evidence type="ECO:0000256" key="1">
    <source>
        <dbReference type="SAM" id="MobiDB-lite"/>
    </source>
</evidence>
<reference evidence="2 3" key="1">
    <citation type="submission" date="2017-06" db="EMBL/GenBank/DDBJ databases">
        <authorList>
            <person name="Kim H.J."/>
            <person name="Triplett B.A."/>
        </authorList>
    </citation>
    <scope>NUCLEOTIDE SEQUENCE [LARGE SCALE GENOMIC DNA]</scope>
    <source>
        <strain evidence="2 3">CGMCC 4.1858</strain>
    </source>
</reference>
<dbReference type="AlphaFoldDB" id="A0A239KNU4"/>
<accession>A0A239KNU4</accession>
<gene>
    <name evidence="2" type="ORF">SAMN05216252_11650</name>
</gene>
<feature type="region of interest" description="Disordered" evidence="1">
    <location>
        <begin position="27"/>
        <end position="55"/>
    </location>
</feature>
<dbReference type="EMBL" id="FZOF01000016">
    <property type="protein sequence ID" value="SNT19219.1"/>
    <property type="molecule type" value="Genomic_DNA"/>
</dbReference>
<proteinExistence type="predicted"/>
<organism evidence="2 3">
    <name type="scientific">Actinacidiphila glaucinigra</name>
    <dbReference type="NCBI Taxonomy" id="235986"/>
    <lineage>
        <taxon>Bacteria</taxon>
        <taxon>Bacillati</taxon>
        <taxon>Actinomycetota</taxon>
        <taxon>Actinomycetes</taxon>
        <taxon>Kitasatosporales</taxon>
        <taxon>Streptomycetaceae</taxon>
        <taxon>Actinacidiphila</taxon>
    </lineage>
</organism>
<name>A0A239KNU4_9ACTN</name>
<dbReference type="RefSeq" id="WP_179279974.1">
    <property type="nucleotide sequence ID" value="NZ_FZOF01000016.1"/>
</dbReference>
<dbReference type="Proteomes" id="UP000198280">
    <property type="component" value="Unassembled WGS sequence"/>
</dbReference>
<evidence type="ECO:0000313" key="2">
    <source>
        <dbReference type="EMBL" id="SNT19219.1"/>
    </source>
</evidence>
<sequence>MMVHEPVPPPEPDLSPEELALLQEVAERGYTPKRTVAEPDEAPGGPAGTSNGNED</sequence>
<keyword evidence="3" id="KW-1185">Reference proteome</keyword>
<protein>
    <submittedName>
        <fullName evidence="2">Uncharacterized protein</fullName>
    </submittedName>
</protein>
<evidence type="ECO:0000313" key="3">
    <source>
        <dbReference type="Proteomes" id="UP000198280"/>
    </source>
</evidence>